<dbReference type="InterPro" id="IPR021457">
    <property type="entry name" value="DUF3108"/>
</dbReference>
<organism evidence="1 2">
    <name type="scientific">Aquirufa rosea</name>
    <dbReference type="NCBI Taxonomy" id="2509241"/>
    <lineage>
        <taxon>Bacteria</taxon>
        <taxon>Pseudomonadati</taxon>
        <taxon>Bacteroidota</taxon>
        <taxon>Cytophagia</taxon>
        <taxon>Cytophagales</taxon>
        <taxon>Flectobacillaceae</taxon>
        <taxon>Aquirufa</taxon>
    </lineage>
</organism>
<proteinExistence type="predicted"/>
<sequence>MFLLYLSCLKMSLSPLKTSNFTLLILLFFQVFRLTAQEKDILIGGEQLKYRIHLGFINAAEANIRSSSNLGSIRQIPTRKIEIEGKTLGIFNVFSPLLDVWVSHIDPSTLLPVKAEMNKREGRYRKQEVVDFYHDKGIAQISSPQNSPKDKNLAISNSMLDLISGYYFLRKKNLQDLEIGQKMSAKILVDGQVYEIWCVVKGFEKVESKFGTKNCIRTSLVLPKNNLFQDKDAIRLWISQDNYQIPFKMEVNLKIGFLSIDLEDYKIAGKTIYTALP</sequence>
<accession>A0A4Q1C1N9</accession>
<evidence type="ECO:0000313" key="1">
    <source>
        <dbReference type="EMBL" id="RXK52100.1"/>
    </source>
</evidence>
<comment type="caution">
    <text evidence="1">The sequence shown here is derived from an EMBL/GenBank/DDBJ whole genome shotgun (WGS) entry which is preliminary data.</text>
</comment>
<reference evidence="1 2" key="1">
    <citation type="submission" date="2019-01" db="EMBL/GenBank/DDBJ databases">
        <title>Cytophagaceae bacterium strain CAR-16.</title>
        <authorList>
            <person name="Chen W.-M."/>
        </authorList>
    </citation>
    <scope>NUCLEOTIDE SEQUENCE [LARGE SCALE GENOMIC DNA]</scope>
    <source>
        <strain evidence="1 2">CAR-16</strain>
    </source>
</reference>
<dbReference type="Proteomes" id="UP000289455">
    <property type="component" value="Unassembled WGS sequence"/>
</dbReference>
<protein>
    <submittedName>
        <fullName evidence="1">DUF3108 domain-containing protein</fullName>
    </submittedName>
</protein>
<dbReference type="OrthoDB" id="9808473at2"/>
<gene>
    <name evidence="1" type="ORF">ESB04_00135</name>
</gene>
<dbReference type="AlphaFoldDB" id="A0A4Q1C1N9"/>
<name>A0A4Q1C1N9_9BACT</name>
<dbReference type="Pfam" id="PF11306">
    <property type="entry name" value="DUF3108"/>
    <property type="match status" value="1"/>
</dbReference>
<keyword evidence="2" id="KW-1185">Reference proteome</keyword>
<evidence type="ECO:0000313" key="2">
    <source>
        <dbReference type="Proteomes" id="UP000289455"/>
    </source>
</evidence>
<dbReference type="EMBL" id="SDHY01000001">
    <property type="protein sequence ID" value="RXK52100.1"/>
    <property type="molecule type" value="Genomic_DNA"/>
</dbReference>